<evidence type="ECO:0000313" key="1">
    <source>
        <dbReference type="Proteomes" id="UP000694925"/>
    </source>
</evidence>
<proteinExistence type="predicted"/>
<accession>A0AAJ7WBA9</accession>
<evidence type="ECO:0000313" key="2">
    <source>
        <dbReference type="RefSeq" id="XP_026669190.1"/>
    </source>
</evidence>
<dbReference type="GeneID" id="113464308"/>
<organism evidence="1 2">
    <name type="scientific">Ceratina calcarata</name>
    <dbReference type="NCBI Taxonomy" id="156304"/>
    <lineage>
        <taxon>Eukaryota</taxon>
        <taxon>Metazoa</taxon>
        <taxon>Ecdysozoa</taxon>
        <taxon>Arthropoda</taxon>
        <taxon>Hexapoda</taxon>
        <taxon>Insecta</taxon>
        <taxon>Pterygota</taxon>
        <taxon>Neoptera</taxon>
        <taxon>Endopterygota</taxon>
        <taxon>Hymenoptera</taxon>
        <taxon>Apocrita</taxon>
        <taxon>Aculeata</taxon>
        <taxon>Apoidea</taxon>
        <taxon>Anthophila</taxon>
        <taxon>Apidae</taxon>
        <taxon>Ceratina</taxon>
        <taxon>Zadontomerus</taxon>
    </lineage>
</organism>
<keyword evidence="1" id="KW-1185">Reference proteome</keyword>
<sequence>MASGGPPSNLTRESVLETHMLGDAKNIFTNEFGHRVGKILPKENCEGRISRYRVVHLNSTTEPEKSNRALRNDQLVRLTRRWLSADAGTKSITPIESHPSRIVYIVYGPRG</sequence>
<dbReference type="RefSeq" id="XP_026669190.1">
    <property type="nucleotide sequence ID" value="XM_026813389.1"/>
</dbReference>
<gene>
    <name evidence="2" type="primary">LOC113464308</name>
</gene>
<reference evidence="2" key="1">
    <citation type="submission" date="2025-08" db="UniProtKB">
        <authorList>
            <consortium name="RefSeq"/>
        </authorList>
    </citation>
    <scope>IDENTIFICATION</scope>
    <source>
        <tissue evidence="2">Whole body</tissue>
    </source>
</reference>
<protein>
    <submittedName>
        <fullName evidence="2">Uncharacterized protein LOC113464308</fullName>
    </submittedName>
</protein>
<dbReference type="Proteomes" id="UP000694925">
    <property type="component" value="Unplaced"/>
</dbReference>
<dbReference type="AlphaFoldDB" id="A0AAJ7WBA9"/>
<name>A0AAJ7WBA9_9HYME</name>
<dbReference type="KEGG" id="ccal:113464308"/>